<accession>A0A4Y2KF83</accession>
<protein>
    <recommendedName>
        <fullName evidence="4">Secreted protein</fullName>
    </recommendedName>
</protein>
<keyword evidence="1" id="KW-0732">Signal</keyword>
<reference evidence="2 3" key="1">
    <citation type="journal article" date="2019" name="Sci. Rep.">
        <title>Orb-weaving spider Araneus ventricosus genome elucidates the spidroin gene catalogue.</title>
        <authorList>
            <person name="Kono N."/>
            <person name="Nakamura H."/>
            <person name="Ohtoshi R."/>
            <person name="Moran D.A.P."/>
            <person name="Shinohara A."/>
            <person name="Yoshida Y."/>
            <person name="Fujiwara M."/>
            <person name="Mori M."/>
            <person name="Tomita M."/>
            <person name="Arakawa K."/>
        </authorList>
    </citation>
    <scope>NUCLEOTIDE SEQUENCE [LARGE SCALE GENOMIC DNA]</scope>
</reference>
<sequence length="98" mass="11089">MDFLTIVWVITRKAWLTSISFLQGTLAVPLANHDEVPPCLIALSTKYRRASHSLKIFETPFFEMHSTHVAPALEITTKQMCILWVLFLASICVRSVAD</sequence>
<proteinExistence type="predicted"/>
<name>A0A4Y2KF83_ARAVE</name>
<dbReference type="EMBL" id="BGPR01272006">
    <property type="protein sequence ID" value="GBN00955.1"/>
    <property type="molecule type" value="Genomic_DNA"/>
</dbReference>
<evidence type="ECO:0008006" key="4">
    <source>
        <dbReference type="Google" id="ProtNLM"/>
    </source>
</evidence>
<organism evidence="2 3">
    <name type="scientific">Araneus ventricosus</name>
    <name type="common">Orbweaver spider</name>
    <name type="synonym">Epeira ventricosa</name>
    <dbReference type="NCBI Taxonomy" id="182803"/>
    <lineage>
        <taxon>Eukaryota</taxon>
        <taxon>Metazoa</taxon>
        <taxon>Ecdysozoa</taxon>
        <taxon>Arthropoda</taxon>
        <taxon>Chelicerata</taxon>
        <taxon>Arachnida</taxon>
        <taxon>Araneae</taxon>
        <taxon>Araneomorphae</taxon>
        <taxon>Entelegynae</taxon>
        <taxon>Araneoidea</taxon>
        <taxon>Araneidae</taxon>
        <taxon>Araneus</taxon>
    </lineage>
</organism>
<evidence type="ECO:0000256" key="1">
    <source>
        <dbReference type="SAM" id="SignalP"/>
    </source>
</evidence>
<keyword evidence="3" id="KW-1185">Reference proteome</keyword>
<dbReference type="AlphaFoldDB" id="A0A4Y2KF83"/>
<dbReference type="Proteomes" id="UP000499080">
    <property type="component" value="Unassembled WGS sequence"/>
</dbReference>
<feature type="chain" id="PRO_5021208823" description="Secreted protein" evidence="1">
    <location>
        <begin position="28"/>
        <end position="98"/>
    </location>
</feature>
<comment type="caution">
    <text evidence="2">The sequence shown here is derived from an EMBL/GenBank/DDBJ whole genome shotgun (WGS) entry which is preliminary data.</text>
</comment>
<gene>
    <name evidence="2" type="ORF">AVEN_200352_1</name>
</gene>
<feature type="signal peptide" evidence="1">
    <location>
        <begin position="1"/>
        <end position="27"/>
    </location>
</feature>
<evidence type="ECO:0000313" key="2">
    <source>
        <dbReference type="EMBL" id="GBN00955.1"/>
    </source>
</evidence>
<evidence type="ECO:0000313" key="3">
    <source>
        <dbReference type="Proteomes" id="UP000499080"/>
    </source>
</evidence>